<name>A0ABY3T6T7_9GAMM</name>
<evidence type="ECO:0000313" key="2">
    <source>
        <dbReference type="EMBL" id="UJS26714.1"/>
    </source>
</evidence>
<feature type="region of interest" description="Disordered" evidence="1">
    <location>
        <begin position="116"/>
        <end position="141"/>
    </location>
</feature>
<dbReference type="Proteomes" id="UP001054801">
    <property type="component" value="Plasmid pThCT3_2"/>
</dbReference>
<evidence type="ECO:0008006" key="4">
    <source>
        <dbReference type="Google" id="ProtNLM"/>
    </source>
</evidence>
<protein>
    <recommendedName>
        <fullName evidence="4">Secreted protein</fullName>
    </recommendedName>
</protein>
<keyword evidence="3" id="KW-1185">Reference proteome</keyword>
<geneLocation type="plasmid" evidence="2 3">
    <name>pThCT3_2</name>
</geneLocation>
<accession>A0ABY3T6T7</accession>
<evidence type="ECO:0000256" key="1">
    <source>
        <dbReference type="SAM" id="MobiDB-lite"/>
    </source>
</evidence>
<dbReference type="RefSeq" id="WP_236502158.1">
    <property type="nucleotide sequence ID" value="NZ_CP091246.1"/>
</dbReference>
<evidence type="ECO:0000313" key="3">
    <source>
        <dbReference type="Proteomes" id="UP001054801"/>
    </source>
</evidence>
<reference evidence="2" key="1">
    <citation type="journal article" date="2022" name="Microorganisms">
        <title>Two New Species of Filamentous Sulfur Bacteria of the Genus Thiothrix, Thiothrix winogradskyi sp. nov. and 'Candidatus Thiothrix sulfatifontis' sp. nov.</title>
        <authorList>
            <person name="Ravin N.V."/>
            <person name="Rossetti S."/>
            <person name="Beletsky A.V."/>
            <person name="Kadnikov V.V."/>
            <person name="Rudenko T.S."/>
            <person name="Smolyakov D.D."/>
            <person name="Moskvitina M.I."/>
            <person name="Gureeva M.V."/>
            <person name="Mardanov A.V."/>
            <person name="Grabovich M.Y."/>
        </authorList>
    </citation>
    <scope>NUCLEOTIDE SEQUENCE</scope>
    <source>
        <strain evidence="2">CT3</strain>
    </source>
</reference>
<gene>
    <name evidence="2" type="ORF">L2Y54_21585</name>
</gene>
<proteinExistence type="predicted"/>
<sequence>MLQSSTAYAQARRSPTLCLFVAIATALLSGLRRTRGSATNSHSYGGFGLGFSVTSLPQCRRGTFSASICAVRRLPQGRYAVGCAASGKKKRRGFASVSAACFLSSCAGGGKVGGVGKSSQRQKHPHQFIYGRAVQPPPNGK</sequence>
<keyword evidence="2" id="KW-0614">Plasmid</keyword>
<organism evidence="2 3">
    <name type="scientific">Thiothrix winogradskyi</name>
    <dbReference type="NCBI Taxonomy" id="96472"/>
    <lineage>
        <taxon>Bacteria</taxon>
        <taxon>Pseudomonadati</taxon>
        <taxon>Pseudomonadota</taxon>
        <taxon>Gammaproteobacteria</taxon>
        <taxon>Thiotrichales</taxon>
        <taxon>Thiotrichaceae</taxon>
        <taxon>Thiothrix</taxon>
    </lineage>
</organism>
<dbReference type="EMBL" id="CP091246">
    <property type="protein sequence ID" value="UJS26714.1"/>
    <property type="molecule type" value="Genomic_DNA"/>
</dbReference>